<dbReference type="InterPro" id="IPR010982">
    <property type="entry name" value="Lambda_DNA-bd_dom_sf"/>
</dbReference>
<dbReference type="AlphaFoldDB" id="A0A133RYV5"/>
<dbReference type="GO" id="GO:0003677">
    <property type="term" value="F:DNA binding"/>
    <property type="evidence" value="ECO:0007669"/>
    <property type="project" value="UniProtKB-KW"/>
</dbReference>
<organism evidence="3 4">
    <name type="scientific">Streptococcus mitis</name>
    <dbReference type="NCBI Taxonomy" id="28037"/>
    <lineage>
        <taxon>Bacteria</taxon>
        <taxon>Bacillati</taxon>
        <taxon>Bacillota</taxon>
        <taxon>Bacilli</taxon>
        <taxon>Lactobacillales</taxon>
        <taxon>Streptococcaceae</taxon>
        <taxon>Streptococcus</taxon>
        <taxon>Streptococcus mitis group</taxon>
    </lineage>
</organism>
<dbReference type="SUPFAM" id="SSF47413">
    <property type="entry name" value="lambda repressor-like DNA-binding domains"/>
    <property type="match status" value="1"/>
</dbReference>
<keyword evidence="1 3" id="KW-0238">DNA-binding</keyword>
<comment type="caution">
    <text evidence="3">The sequence shown here is derived from an EMBL/GenBank/DDBJ whole genome shotgun (WGS) entry which is preliminary data.</text>
</comment>
<accession>A0A133RYV5</accession>
<dbReference type="CDD" id="cd00093">
    <property type="entry name" value="HTH_XRE"/>
    <property type="match status" value="1"/>
</dbReference>
<dbReference type="Gene3D" id="1.10.260.40">
    <property type="entry name" value="lambda repressor-like DNA-binding domains"/>
    <property type="match status" value="1"/>
</dbReference>
<evidence type="ECO:0000313" key="4">
    <source>
        <dbReference type="Proteomes" id="UP000070065"/>
    </source>
</evidence>
<name>A0A133RYV5_STRMT</name>
<dbReference type="Proteomes" id="UP000070065">
    <property type="component" value="Unassembled WGS sequence"/>
</dbReference>
<proteinExistence type="predicted"/>
<feature type="domain" description="HTH cro/C1-type" evidence="2">
    <location>
        <begin position="7"/>
        <end position="61"/>
    </location>
</feature>
<dbReference type="Pfam" id="PF01381">
    <property type="entry name" value="HTH_3"/>
    <property type="match status" value="1"/>
</dbReference>
<dbReference type="SMART" id="SM00530">
    <property type="entry name" value="HTH_XRE"/>
    <property type="match status" value="1"/>
</dbReference>
<dbReference type="RefSeq" id="WP_060805772.1">
    <property type="nucleotide sequence ID" value="NZ_JAJNSD010000002.1"/>
</dbReference>
<evidence type="ECO:0000256" key="1">
    <source>
        <dbReference type="ARBA" id="ARBA00023125"/>
    </source>
</evidence>
<reference evidence="3 4" key="1">
    <citation type="submission" date="2016-01" db="EMBL/GenBank/DDBJ databases">
        <authorList>
            <person name="Oliw E.H."/>
        </authorList>
    </citation>
    <scope>NUCLEOTIDE SEQUENCE [LARGE SCALE GENOMIC DNA]</scope>
    <source>
        <strain evidence="3 4">CMW7705B</strain>
    </source>
</reference>
<dbReference type="PATRIC" id="fig|28037.231.peg.1009"/>
<protein>
    <submittedName>
        <fullName evidence="3">DNA-binding helix-turn-helix protein</fullName>
    </submittedName>
</protein>
<dbReference type="InterPro" id="IPR001387">
    <property type="entry name" value="Cro/C1-type_HTH"/>
</dbReference>
<dbReference type="PANTHER" id="PTHR46558">
    <property type="entry name" value="TRACRIPTIONAL REGULATORY PROTEIN-RELATED-RELATED"/>
    <property type="match status" value="1"/>
</dbReference>
<dbReference type="EMBL" id="LRQR01000061">
    <property type="protein sequence ID" value="KXA60654.1"/>
    <property type="molecule type" value="Genomic_DNA"/>
</dbReference>
<evidence type="ECO:0000259" key="2">
    <source>
        <dbReference type="PROSITE" id="PS50943"/>
    </source>
</evidence>
<sequence length="66" mass="7838">MIFSEKLKEKRKSKGYTQEQMSKLLDIGQSAYAKWENGRTEPNFEMLLKLADLFDVSLDWFFGRDK</sequence>
<dbReference type="PANTHER" id="PTHR46558:SF14">
    <property type="entry name" value="HTH-TYPE TRANSCRIPTIONAL REGULATOR ANSR"/>
    <property type="match status" value="1"/>
</dbReference>
<evidence type="ECO:0000313" key="3">
    <source>
        <dbReference type="EMBL" id="KXA60654.1"/>
    </source>
</evidence>
<dbReference type="PROSITE" id="PS50943">
    <property type="entry name" value="HTH_CROC1"/>
    <property type="match status" value="1"/>
</dbReference>
<gene>
    <name evidence="3" type="ORF">HMPREF3228_01019</name>
</gene>